<reference evidence="5" key="1">
    <citation type="submission" date="2020-02" db="EMBL/GenBank/DDBJ databases">
        <authorList>
            <person name="Meier V. D."/>
        </authorList>
    </citation>
    <scope>NUCLEOTIDE SEQUENCE</scope>
    <source>
        <strain evidence="5">AVDCRST_MAG49</strain>
    </source>
</reference>
<accession>A0A6J4VCZ2</accession>
<dbReference type="EMBL" id="CADCWG010000298">
    <property type="protein sequence ID" value="CAA9575218.1"/>
    <property type="molecule type" value="Genomic_DNA"/>
</dbReference>
<organism evidence="5">
    <name type="scientific">uncultured Thermomicrobiales bacterium</name>
    <dbReference type="NCBI Taxonomy" id="1645740"/>
    <lineage>
        <taxon>Bacteria</taxon>
        <taxon>Pseudomonadati</taxon>
        <taxon>Thermomicrobiota</taxon>
        <taxon>Thermomicrobia</taxon>
        <taxon>Thermomicrobiales</taxon>
        <taxon>environmental samples</taxon>
    </lineage>
</organism>
<dbReference type="InterPro" id="IPR029065">
    <property type="entry name" value="Enolase_C-like"/>
</dbReference>
<dbReference type="InterPro" id="IPR029017">
    <property type="entry name" value="Enolase-like_N"/>
</dbReference>
<feature type="domain" description="Mandelate racemase/muconate lactonizing enzyme C-terminal" evidence="4">
    <location>
        <begin position="176"/>
        <end position="271"/>
    </location>
</feature>
<dbReference type="SUPFAM" id="SSF51604">
    <property type="entry name" value="Enolase C-terminal domain-like"/>
    <property type="match status" value="1"/>
</dbReference>
<dbReference type="InterPro" id="IPR034593">
    <property type="entry name" value="DgoD-like"/>
</dbReference>
<dbReference type="SFLD" id="SFLDG00055">
    <property type="entry name" value="glucarate_dehydratase"/>
    <property type="match status" value="1"/>
</dbReference>
<dbReference type="Pfam" id="PF13378">
    <property type="entry name" value="MR_MLE_C"/>
    <property type="match status" value="1"/>
</dbReference>
<dbReference type="SMART" id="SM00922">
    <property type="entry name" value="MR_MLE"/>
    <property type="match status" value="1"/>
</dbReference>
<evidence type="ECO:0000256" key="2">
    <source>
        <dbReference type="ARBA" id="ARBA00005183"/>
    </source>
</evidence>
<dbReference type="InterPro" id="IPR013342">
    <property type="entry name" value="Mandelate_racemase_C"/>
</dbReference>
<dbReference type="AlphaFoldDB" id="A0A6J4VCZ2"/>
<dbReference type="InterPro" id="IPR013341">
    <property type="entry name" value="Mandelate_racemase_N_dom"/>
</dbReference>
<protein>
    <recommendedName>
        <fullName evidence="3">glucarate dehydratase</fullName>
        <ecNumber evidence="3">4.2.1.40</ecNumber>
    </recommendedName>
</protein>
<dbReference type="SUPFAM" id="SSF54826">
    <property type="entry name" value="Enolase N-terminal domain-like"/>
    <property type="match status" value="1"/>
</dbReference>
<evidence type="ECO:0000259" key="4">
    <source>
        <dbReference type="SMART" id="SM00922"/>
    </source>
</evidence>
<dbReference type="PANTHER" id="PTHR48080">
    <property type="entry name" value="D-GALACTONATE DEHYDRATASE-RELATED"/>
    <property type="match status" value="1"/>
</dbReference>
<evidence type="ECO:0000313" key="5">
    <source>
        <dbReference type="EMBL" id="CAA9575218.1"/>
    </source>
</evidence>
<dbReference type="Gene3D" id="3.20.20.120">
    <property type="entry name" value="Enolase-like C-terminal domain"/>
    <property type="match status" value="1"/>
</dbReference>
<proteinExistence type="predicted"/>
<dbReference type="EC" id="4.2.1.40" evidence="3"/>
<name>A0A6J4VCZ2_9BACT</name>
<evidence type="ECO:0000256" key="1">
    <source>
        <dbReference type="ARBA" id="ARBA00001426"/>
    </source>
</evidence>
<evidence type="ECO:0000256" key="3">
    <source>
        <dbReference type="ARBA" id="ARBA00011973"/>
    </source>
</evidence>
<dbReference type="Gene3D" id="3.30.390.10">
    <property type="entry name" value="Enolase-like, N-terminal domain"/>
    <property type="match status" value="1"/>
</dbReference>
<comment type="catalytic activity">
    <reaction evidence="1">
        <text>D-glucarate = 5-dehydro-4-deoxy-D-glucarate + H2O</text>
        <dbReference type="Rhea" id="RHEA:14573"/>
        <dbReference type="ChEBI" id="CHEBI:15377"/>
        <dbReference type="ChEBI" id="CHEBI:30612"/>
        <dbReference type="ChEBI" id="CHEBI:42819"/>
        <dbReference type="EC" id="4.2.1.40"/>
    </reaction>
</comment>
<dbReference type="Pfam" id="PF02746">
    <property type="entry name" value="MR_MLE_N"/>
    <property type="match status" value="1"/>
</dbReference>
<dbReference type="PANTHER" id="PTHR48080:SF4">
    <property type="entry name" value="GLUCARATE DEHYDRATASE"/>
    <property type="match status" value="1"/>
</dbReference>
<comment type="pathway">
    <text evidence="2">Carbohydrate acid metabolism; D-glucarate degradation; 2,5-dioxopentanoate from D-glucarate: step 1/2.</text>
</comment>
<dbReference type="GO" id="GO:0008872">
    <property type="term" value="F:glucarate dehydratase activity"/>
    <property type="evidence" value="ECO:0007669"/>
    <property type="project" value="UniProtKB-EC"/>
</dbReference>
<sequence>MKIVDMKVTPVAIADPPLRNSTGVHEPYALRAIVELVGEDGRSGFGETGCGKGTVAALEGMRDLVVGGDALHTTTVERAIAARLGGLPVDPADVARQHLDLTPTRPTTAAQRTFSPIEVAALDLAGKALGRPVCDLLGGAVRDAVPFSAYLFYKHAGGGGEDGDARPDRYGEALTPEAMVAQARAMVAEYGFKSVKLKAGVLDPDEEVRTIRLLRDAFGPDVPLRIDPNCAWTVETSLAVGRALADALEYLEDPTPTIPGMAEVRRRLLAEGIAMPLATNMAVTKWSDVPESVRVDAVQVILGDHHYWGGLRAVAQLGRLCETFGLGLSMHSNTHLGISLMAMVHLAAATPHLTYDCDTHYPWLDPADDVLAAGSITFEVGAIRVPAGPGLGVEVDRDALARGHERYLRVPYRDRDDVGEMRRRYDPAWEPRIPRW</sequence>
<gene>
    <name evidence="5" type="ORF">AVDCRST_MAG49-4087</name>
</gene>
<dbReference type="SFLD" id="SFLDS00001">
    <property type="entry name" value="Enolase"/>
    <property type="match status" value="1"/>
</dbReference>
<dbReference type="InterPro" id="IPR036849">
    <property type="entry name" value="Enolase-like_C_sf"/>
</dbReference>